<dbReference type="Proteomes" id="UP000076717">
    <property type="component" value="Unassembled WGS sequence"/>
</dbReference>
<dbReference type="EMBL" id="LIIN01000017">
    <property type="protein sequence ID" value="KZX22050.1"/>
    <property type="molecule type" value="Genomic_DNA"/>
</dbReference>
<comment type="caution">
    <text evidence="2">The sequence shown here is derived from an EMBL/GenBank/DDBJ whole genome shotgun (WGS) entry which is preliminary data.</text>
</comment>
<organism evidence="2 3">
    <name type="scientific">Rathayibacter tanaceti</name>
    <dbReference type="NCBI Taxonomy" id="1671680"/>
    <lineage>
        <taxon>Bacteria</taxon>
        <taxon>Bacillati</taxon>
        <taxon>Actinomycetota</taxon>
        <taxon>Actinomycetes</taxon>
        <taxon>Micrococcales</taxon>
        <taxon>Microbacteriaceae</taxon>
        <taxon>Rathayibacter</taxon>
    </lineage>
</organism>
<accession>A0A162FZX4</accession>
<feature type="transmembrane region" description="Helical" evidence="1">
    <location>
        <begin position="40"/>
        <end position="59"/>
    </location>
</feature>
<keyword evidence="3" id="KW-1185">Reference proteome</keyword>
<keyword evidence="1" id="KW-1133">Transmembrane helix</keyword>
<name>A0A162FZX4_9MICO</name>
<sequence>MSTLAGRARTLSTGPGRTLRLGLSRARYEIRSYFRAPDQVFFTFLFPVLLLTIFSVAFGETR</sequence>
<evidence type="ECO:0000256" key="1">
    <source>
        <dbReference type="SAM" id="Phobius"/>
    </source>
</evidence>
<keyword evidence="1" id="KW-0812">Transmembrane</keyword>
<dbReference type="AlphaFoldDB" id="A0A162FZX4"/>
<protein>
    <submittedName>
        <fullName evidence="2">Uncharacterized protein</fullName>
    </submittedName>
</protein>
<reference evidence="2 3" key="1">
    <citation type="submission" date="2015-08" db="EMBL/GenBank/DDBJ databases">
        <title>Draft Genome Sequence of Rathayibacter sp. Strain VKM Ac-2596 Isolated from Leaf Gall Induced by Plant-Parasitic Nematodes.</title>
        <authorList>
            <person name="Vasilenko O.V."/>
            <person name="Starodumova I.P."/>
            <person name="Tarlachkov S.V."/>
            <person name="Dorofeeva L.V."/>
            <person name="Evtushenko L.I."/>
        </authorList>
    </citation>
    <scope>NUCLEOTIDE SEQUENCE [LARGE SCALE GENOMIC DNA]</scope>
    <source>
        <strain evidence="2 3">VKM Ac-2596</strain>
    </source>
</reference>
<gene>
    <name evidence="2" type="ORF">ACH61_00833</name>
</gene>
<evidence type="ECO:0000313" key="3">
    <source>
        <dbReference type="Proteomes" id="UP000076717"/>
    </source>
</evidence>
<keyword evidence="1" id="KW-0472">Membrane</keyword>
<proteinExistence type="predicted"/>
<dbReference type="RefSeq" id="WP_330220123.1">
    <property type="nucleotide sequence ID" value="NZ_LIIN01000017.1"/>
</dbReference>
<evidence type="ECO:0000313" key="2">
    <source>
        <dbReference type="EMBL" id="KZX22050.1"/>
    </source>
</evidence>